<dbReference type="EMBL" id="CAJNNW010031947">
    <property type="protein sequence ID" value="CAE8710134.1"/>
    <property type="molecule type" value="Genomic_DNA"/>
</dbReference>
<keyword evidence="1" id="KW-0812">Transmembrane</keyword>
<organism evidence="2 3">
    <name type="scientific">Polarella glacialis</name>
    <name type="common">Dinoflagellate</name>
    <dbReference type="NCBI Taxonomy" id="89957"/>
    <lineage>
        <taxon>Eukaryota</taxon>
        <taxon>Sar</taxon>
        <taxon>Alveolata</taxon>
        <taxon>Dinophyceae</taxon>
        <taxon>Suessiales</taxon>
        <taxon>Suessiaceae</taxon>
        <taxon>Polarella</taxon>
    </lineage>
</organism>
<evidence type="ECO:0000313" key="2">
    <source>
        <dbReference type="EMBL" id="CAE8710134.1"/>
    </source>
</evidence>
<keyword evidence="1" id="KW-0472">Membrane</keyword>
<comment type="caution">
    <text evidence="2">The sequence shown here is derived from an EMBL/GenBank/DDBJ whole genome shotgun (WGS) entry which is preliminary data.</text>
</comment>
<accession>A0A813KPX5</accession>
<gene>
    <name evidence="2" type="ORF">PGLA2088_LOCUS35808</name>
</gene>
<name>A0A813KPX5_POLGL</name>
<evidence type="ECO:0000256" key="1">
    <source>
        <dbReference type="SAM" id="Phobius"/>
    </source>
</evidence>
<keyword evidence="1" id="KW-1133">Transmembrane helix</keyword>
<dbReference type="Proteomes" id="UP000626109">
    <property type="component" value="Unassembled WGS sequence"/>
</dbReference>
<reference evidence="2" key="1">
    <citation type="submission" date="2021-02" db="EMBL/GenBank/DDBJ databases">
        <authorList>
            <person name="Dougan E. K."/>
            <person name="Rhodes N."/>
            <person name="Thang M."/>
            <person name="Chan C."/>
        </authorList>
    </citation>
    <scope>NUCLEOTIDE SEQUENCE</scope>
</reference>
<feature type="transmembrane region" description="Helical" evidence="1">
    <location>
        <begin position="244"/>
        <end position="264"/>
    </location>
</feature>
<sequence>MPTVRFHALPISARVFRYSGQFGPAHQTEFSMACPDLTRAFIFALLGAASCGVSGVQGASIVRVLKYSDSGCAAGSKTGEDIFPYDTCVVTGDSESVKLLLANSSYFTVTTYTDAACSNVSMTMSMQAACGPSPSGSGTYETVSVGTAASVASKGRFTDSTCQSGGLSAMMELGVCLLTSATTSKKHMCANKNFTEYSYSDATCSTITQTKTQVAGGCELTSSAGVHESFLCPSTTGLTSAARGVFAAGLCSVVSLSLIFCAYIL</sequence>
<proteinExistence type="predicted"/>
<protein>
    <submittedName>
        <fullName evidence="2">Uncharacterized protein</fullName>
    </submittedName>
</protein>
<dbReference type="AlphaFoldDB" id="A0A813KPX5"/>
<evidence type="ECO:0000313" key="3">
    <source>
        <dbReference type="Proteomes" id="UP000626109"/>
    </source>
</evidence>